<keyword evidence="4" id="KW-1185">Reference proteome</keyword>
<proteinExistence type="predicted"/>
<dbReference type="InterPro" id="IPR050267">
    <property type="entry name" value="Anti-sigma-factor_SerPK"/>
</dbReference>
<keyword evidence="3" id="KW-0547">Nucleotide-binding</keyword>
<accession>A0A6N6N2M7</accession>
<reference evidence="3 4" key="1">
    <citation type="journal article" date="2017" name="Int. J. Syst. Evol. Microbiol.">
        <title>Desulfovibrio senegalensis sp. nov., a mesophilic sulfate reducer isolated from marine sediment.</title>
        <authorList>
            <person name="Thioye A."/>
            <person name="Gam Z.B.A."/>
            <person name="Mbengue M."/>
            <person name="Cayol J.L."/>
            <person name="Joseph-Bartoli M."/>
            <person name="Toure-Kane C."/>
            <person name="Labat M."/>
        </authorList>
    </citation>
    <scope>NUCLEOTIDE SEQUENCE [LARGE SCALE GENOMIC DNA]</scope>
    <source>
        <strain evidence="3 4">DSM 101509</strain>
    </source>
</reference>
<dbReference type="Proteomes" id="UP000438699">
    <property type="component" value="Unassembled WGS sequence"/>
</dbReference>
<protein>
    <submittedName>
        <fullName evidence="3">ATP-binding protein</fullName>
    </submittedName>
</protein>
<dbReference type="CDD" id="cd16936">
    <property type="entry name" value="HATPase_RsbW-like"/>
    <property type="match status" value="1"/>
</dbReference>
<evidence type="ECO:0000259" key="2">
    <source>
        <dbReference type="Pfam" id="PF13581"/>
    </source>
</evidence>
<keyword evidence="1" id="KW-0418">Kinase</keyword>
<evidence type="ECO:0000313" key="4">
    <source>
        <dbReference type="Proteomes" id="UP000438699"/>
    </source>
</evidence>
<dbReference type="Pfam" id="PF13581">
    <property type="entry name" value="HATPase_c_2"/>
    <property type="match status" value="1"/>
</dbReference>
<dbReference type="EMBL" id="WAIE01000004">
    <property type="protein sequence ID" value="KAB1441286.1"/>
    <property type="molecule type" value="Genomic_DNA"/>
</dbReference>
<evidence type="ECO:0000256" key="1">
    <source>
        <dbReference type="ARBA" id="ARBA00022527"/>
    </source>
</evidence>
<keyword evidence="1" id="KW-0723">Serine/threonine-protein kinase</keyword>
<dbReference type="InterPro" id="IPR003594">
    <property type="entry name" value="HATPase_dom"/>
</dbReference>
<keyword evidence="3" id="KW-0067">ATP-binding</keyword>
<feature type="domain" description="Histidine kinase/HSP90-like ATPase" evidence="2">
    <location>
        <begin position="11"/>
        <end position="142"/>
    </location>
</feature>
<dbReference type="PANTHER" id="PTHR35526">
    <property type="entry name" value="ANTI-SIGMA-F FACTOR RSBW-RELATED"/>
    <property type="match status" value="1"/>
</dbReference>
<dbReference type="GO" id="GO:0004674">
    <property type="term" value="F:protein serine/threonine kinase activity"/>
    <property type="evidence" value="ECO:0007669"/>
    <property type="project" value="UniProtKB-KW"/>
</dbReference>
<comment type="caution">
    <text evidence="3">The sequence shown here is derived from an EMBL/GenBank/DDBJ whole genome shotgun (WGS) entry which is preliminary data.</text>
</comment>
<dbReference type="AlphaFoldDB" id="A0A6N6N2M7"/>
<dbReference type="SUPFAM" id="SSF55874">
    <property type="entry name" value="ATPase domain of HSP90 chaperone/DNA topoisomerase II/histidine kinase"/>
    <property type="match status" value="1"/>
</dbReference>
<organism evidence="3 4">
    <name type="scientific">Pseudodesulfovibrio senegalensis</name>
    <dbReference type="NCBI Taxonomy" id="1721087"/>
    <lineage>
        <taxon>Bacteria</taxon>
        <taxon>Pseudomonadati</taxon>
        <taxon>Thermodesulfobacteriota</taxon>
        <taxon>Desulfovibrionia</taxon>
        <taxon>Desulfovibrionales</taxon>
        <taxon>Desulfovibrionaceae</taxon>
    </lineage>
</organism>
<dbReference type="PANTHER" id="PTHR35526:SF6">
    <property type="entry name" value="SLR1861 PROTEIN"/>
    <property type="match status" value="1"/>
</dbReference>
<dbReference type="Gene3D" id="3.30.565.10">
    <property type="entry name" value="Histidine kinase-like ATPase, C-terminal domain"/>
    <property type="match status" value="1"/>
</dbReference>
<gene>
    <name evidence="3" type="ORF">F8A88_10030</name>
</gene>
<dbReference type="InterPro" id="IPR036890">
    <property type="entry name" value="HATPase_C_sf"/>
</dbReference>
<evidence type="ECO:0000313" key="3">
    <source>
        <dbReference type="EMBL" id="KAB1441286.1"/>
    </source>
</evidence>
<sequence length="148" mass="16365">MTGFAVSILRIPASADRFYEVCEFVRSRAAALGVPDSLHMKLDLVVEELVVNIASYAYPDGGGDVEVECERGFDPLDEGASGEFFCVRLRDWGLAFDPLQGPPPDVTAAMHKRDVGGLGVHLVREMTDSCRYERRQDMNEFTACFQIG</sequence>
<name>A0A6N6N2M7_9BACT</name>
<keyword evidence="1" id="KW-0808">Transferase</keyword>
<dbReference type="GO" id="GO:0005524">
    <property type="term" value="F:ATP binding"/>
    <property type="evidence" value="ECO:0007669"/>
    <property type="project" value="UniProtKB-KW"/>
</dbReference>